<reference evidence="1 2" key="1">
    <citation type="submission" date="2019-03" db="EMBL/GenBank/DDBJ databases">
        <title>Genome sequence of Lentibacillus salicampi ATCC BAA-719.</title>
        <authorList>
            <person name="Maclea K.S."/>
            <person name="Simoes Junior M."/>
        </authorList>
    </citation>
    <scope>NUCLEOTIDE SEQUENCE [LARGE SCALE GENOMIC DNA]</scope>
    <source>
        <strain evidence="1 2">ATCC BAA-719</strain>
    </source>
</reference>
<evidence type="ECO:0000313" key="2">
    <source>
        <dbReference type="Proteomes" id="UP000298484"/>
    </source>
</evidence>
<keyword evidence="2" id="KW-1185">Reference proteome</keyword>
<dbReference type="OrthoDB" id="342444at2"/>
<sequence>MSDKYRVVTLQKRPELIDDINELHSLGWAQFMREDPISVKYWDKLLSWFPEYQYLLLDDQGATVACGNSIPFHWDGTENGLPSGWDGVFEQGILDNQNNIPPNKVSALAIVIHPDFQGKGLSEIMVREMKSLVKKNQFHQMIAPVRPSLKPKYPLIPMKEYAFWKRKDGKPFDPWLRTHHKTGGQIMCVAEKSMVIPATIQQWETWTGMAFPASGKYVILEGLVPLEIDYEKNYGIYVEPNVWMKHRL</sequence>
<organism evidence="1 2">
    <name type="scientific">Lentibacillus salicampi</name>
    <dbReference type="NCBI Taxonomy" id="175306"/>
    <lineage>
        <taxon>Bacteria</taxon>
        <taxon>Bacillati</taxon>
        <taxon>Bacillota</taxon>
        <taxon>Bacilli</taxon>
        <taxon>Bacillales</taxon>
        <taxon>Bacillaceae</taxon>
        <taxon>Lentibacillus</taxon>
    </lineage>
</organism>
<gene>
    <name evidence="1" type="ORF">E4U82_15915</name>
</gene>
<keyword evidence="1" id="KW-0808">Transferase</keyword>
<proteinExistence type="predicted"/>
<protein>
    <submittedName>
        <fullName evidence="1">GNAT family N-acetyltransferase</fullName>
    </submittedName>
</protein>
<evidence type="ECO:0000313" key="1">
    <source>
        <dbReference type="EMBL" id="TFJ91793.1"/>
    </source>
</evidence>
<dbReference type="Proteomes" id="UP000298484">
    <property type="component" value="Unassembled WGS sequence"/>
</dbReference>
<comment type="caution">
    <text evidence="1">The sequence shown here is derived from an EMBL/GenBank/DDBJ whole genome shotgun (WGS) entry which is preliminary data.</text>
</comment>
<dbReference type="SUPFAM" id="SSF55729">
    <property type="entry name" value="Acyl-CoA N-acyltransferases (Nat)"/>
    <property type="match status" value="1"/>
</dbReference>
<dbReference type="AlphaFoldDB" id="A0A4Y9A7T1"/>
<dbReference type="GO" id="GO:0016740">
    <property type="term" value="F:transferase activity"/>
    <property type="evidence" value="ECO:0007669"/>
    <property type="project" value="UniProtKB-KW"/>
</dbReference>
<dbReference type="EMBL" id="SRHY01000039">
    <property type="protein sequence ID" value="TFJ91793.1"/>
    <property type="molecule type" value="Genomic_DNA"/>
</dbReference>
<dbReference type="RefSeq" id="WP_135111171.1">
    <property type="nucleotide sequence ID" value="NZ_SRHY01000039.1"/>
</dbReference>
<dbReference type="InterPro" id="IPR016181">
    <property type="entry name" value="Acyl_CoA_acyltransferase"/>
</dbReference>
<name>A0A4Y9A7T1_9BACI</name>
<dbReference type="Gene3D" id="3.40.630.30">
    <property type="match status" value="1"/>
</dbReference>
<accession>A0A4Y9A7T1</accession>